<evidence type="ECO:0000256" key="3">
    <source>
        <dbReference type="ARBA" id="ARBA00022771"/>
    </source>
</evidence>
<keyword evidence="7" id="KW-1185">Reference proteome</keyword>
<name>A0ABQ9GYV8_9NEOP</name>
<dbReference type="EMBL" id="JARBHB010000008">
    <property type="protein sequence ID" value="KAJ8877216.1"/>
    <property type="molecule type" value="Genomic_DNA"/>
</dbReference>
<evidence type="ECO:0000256" key="5">
    <source>
        <dbReference type="ARBA" id="ARBA00023242"/>
    </source>
</evidence>
<dbReference type="PANTHER" id="PTHR46481:SF10">
    <property type="entry name" value="ZINC FINGER BED DOMAIN-CONTAINING PROTEIN 39"/>
    <property type="match status" value="1"/>
</dbReference>
<dbReference type="InterPro" id="IPR012337">
    <property type="entry name" value="RNaseH-like_sf"/>
</dbReference>
<dbReference type="Proteomes" id="UP001159363">
    <property type="component" value="Chromosome 7"/>
</dbReference>
<comment type="caution">
    <text evidence="6">The sequence shown here is derived from an EMBL/GenBank/DDBJ whole genome shotgun (WGS) entry which is preliminary data.</text>
</comment>
<evidence type="ECO:0000256" key="4">
    <source>
        <dbReference type="ARBA" id="ARBA00022833"/>
    </source>
</evidence>
<accession>A0ABQ9GYV8</accession>
<dbReference type="PANTHER" id="PTHR46481">
    <property type="entry name" value="ZINC FINGER BED DOMAIN-CONTAINING PROTEIN 4"/>
    <property type="match status" value="1"/>
</dbReference>
<keyword evidence="3" id="KW-0863">Zinc-finger</keyword>
<reference evidence="6 7" key="1">
    <citation type="submission" date="2023-02" db="EMBL/GenBank/DDBJ databases">
        <title>LHISI_Scaffold_Assembly.</title>
        <authorList>
            <person name="Stuart O.P."/>
            <person name="Cleave R."/>
            <person name="Magrath M.J.L."/>
            <person name="Mikheyev A.S."/>
        </authorList>
    </citation>
    <scope>NUCLEOTIDE SEQUENCE [LARGE SCALE GENOMIC DNA]</scope>
    <source>
        <strain evidence="6">Daus_M_001</strain>
        <tissue evidence="6">Leg muscle</tissue>
    </source>
</reference>
<keyword evidence="4" id="KW-0862">Zinc</keyword>
<keyword evidence="2" id="KW-0479">Metal-binding</keyword>
<evidence type="ECO:0000313" key="7">
    <source>
        <dbReference type="Proteomes" id="UP001159363"/>
    </source>
</evidence>
<proteinExistence type="predicted"/>
<comment type="subcellular location">
    <subcellularLocation>
        <location evidence="1">Nucleus</location>
    </subcellularLocation>
</comment>
<protein>
    <submittedName>
        <fullName evidence="6">Uncharacterized protein</fullName>
    </submittedName>
</protein>
<evidence type="ECO:0000256" key="1">
    <source>
        <dbReference type="ARBA" id="ARBA00004123"/>
    </source>
</evidence>
<dbReference type="SUPFAM" id="SSF53098">
    <property type="entry name" value="Ribonuclease H-like"/>
    <property type="match status" value="1"/>
</dbReference>
<keyword evidence="5" id="KW-0539">Nucleus</keyword>
<gene>
    <name evidence="6" type="ORF">PR048_021670</name>
</gene>
<evidence type="ECO:0000256" key="2">
    <source>
        <dbReference type="ARBA" id="ARBA00022723"/>
    </source>
</evidence>
<dbReference type="InterPro" id="IPR052035">
    <property type="entry name" value="ZnF_BED_domain_contain"/>
</dbReference>
<evidence type="ECO:0000313" key="6">
    <source>
        <dbReference type="EMBL" id="KAJ8877216.1"/>
    </source>
</evidence>
<sequence>MNEASTVCMITDRWTYINNESVVTVTVRFDGSKSKLSTFLLGCISFNERHTAENINAQHRSITEEWGTDNKIVVVVTGNAPNIVAAVRLSIVEFFKWSSSALTKLKSIPEEMGLPSLKLIQDMPTHWNSMYDMMSRILKIKKAVISTLAIVNPELNVLTIIEWDI</sequence>
<organism evidence="6 7">
    <name type="scientific">Dryococelus australis</name>
    <dbReference type="NCBI Taxonomy" id="614101"/>
    <lineage>
        <taxon>Eukaryota</taxon>
        <taxon>Metazoa</taxon>
        <taxon>Ecdysozoa</taxon>
        <taxon>Arthropoda</taxon>
        <taxon>Hexapoda</taxon>
        <taxon>Insecta</taxon>
        <taxon>Pterygota</taxon>
        <taxon>Neoptera</taxon>
        <taxon>Polyneoptera</taxon>
        <taxon>Phasmatodea</taxon>
        <taxon>Verophasmatodea</taxon>
        <taxon>Anareolatae</taxon>
        <taxon>Phasmatidae</taxon>
        <taxon>Eurycanthinae</taxon>
        <taxon>Dryococelus</taxon>
    </lineage>
</organism>